<evidence type="ECO:0000259" key="2">
    <source>
        <dbReference type="Pfam" id="PF20703"/>
    </source>
</evidence>
<dbReference type="InterPro" id="IPR011990">
    <property type="entry name" value="TPR-like_helical_dom_sf"/>
</dbReference>
<dbReference type="Gene3D" id="3.40.50.300">
    <property type="entry name" value="P-loop containing nucleotide triphosphate hydrolases"/>
    <property type="match status" value="1"/>
</dbReference>
<organism evidence="3 4">
    <name type="scientific">Mycena sanguinolenta</name>
    <dbReference type="NCBI Taxonomy" id="230812"/>
    <lineage>
        <taxon>Eukaryota</taxon>
        <taxon>Fungi</taxon>
        <taxon>Dikarya</taxon>
        <taxon>Basidiomycota</taxon>
        <taxon>Agaricomycotina</taxon>
        <taxon>Agaricomycetes</taxon>
        <taxon>Agaricomycetidae</taxon>
        <taxon>Agaricales</taxon>
        <taxon>Marasmiineae</taxon>
        <taxon>Mycenaceae</taxon>
        <taxon>Mycena</taxon>
    </lineage>
</organism>
<name>A0A8H6ZBA0_9AGAR</name>
<dbReference type="SUPFAM" id="SSF48452">
    <property type="entry name" value="TPR-like"/>
    <property type="match status" value="2"/>
</dbReference>
<dbReference type="PANTHER" id="PTHR47691">
    <property type="entry name" value="REGULATOR-RELATED"/>
    <property type="match status" value="1"/>
</dbReference>
<reference evidence="3" key="1">
    <citation type="submission" date="2020-05" db="EMBL/GenBank/DDBJ databases">
        <title>Mycena genomes resolve the evolution of fungal bioluminescence.</title>
        <authorList>
            <person name="Tsai I.J."/>
        </authorList>
    </citation>
    <scope>NUCLEOTIDE SEQUENCE</scope>
    <source>
        <strain evidence="3">160909Yilan</strain>
    </source>
</reference>
<dbReference type="OrthoDB" id="3027658at2759"/>
<evidence type="ECO:0000256" key="1">
    <source>
        <dbReference type="SAM" id="MobiDB-lite"/>
    </source>
</evidence>
<comment type="caution">
    <text evidence="3">The sequence shown here is derived from an EMBL/GenBank/DDBJ whole genome shotgun (WGS) entry which is preliminary data.</text>
</comment>
<dbReference type="AlphaFoldDB" id="A0A8H6ZBA0"/>
<proteinExistence type="predicted"/>
<gene>
    <name evidence="3" type="ORF">MSAN_00522600</name>
</gene>
<dbReference type="InterPro" id="IPR059179">
    <property type="entry name" value="MLKL-like_MCAfunc"/>
</dbReference>
<dbReference type="GO" id="GO:0007166">
    <property type="term" value="P:cell surface receptor signaling pathway"/>
    <property type="evidence" value="ECO:0007669"/>
    <property type="project" value="InterPro"/>
</dbReference>
<dbReference type="InterPro" id="IPR049052">
    <property type="entry name" value="nSTAND1"/>
</dbReference>
<dbReference type="InterPro" id="IPR036537">
    <property type="entry name" value="Adaptor_Cbl_N_dom_sf"/>
</dbReference>
<evidence type="ECO:0000313" key="4">
    <source>
        <dbReference type="Proteomes" id="UP000623467"/>
    </source>
</evidence>
<accession>A0A8H6ZBA0</accession>
<dbReference type="InterPro" id="IPR027417">
    <property type="entry name" value="P-loop_NTPase"/>
</dbReference>
<feature type="domain" description="Novel STAND NTPase 1" evidence="2">
    <location>
        <begin position="202"/>
        <end position="340"/>
    </location>
</feature>
<dbReference type="Gene3D" id="1.20.930.20">
    <property type="entry name" value="Adaptor protein Cbl, N-terminal domain"/>
    <property type="match status" value="1"/>
</dbReference>
<dbReference type="EMBL" id="JACAZH010000003">
    <property type="protein sequence ID" value="KAF7373146.1"/>
    <property type="molecule type" value="Genomic_DNA"/>
</dbReference>
<dbReference type="SUPFAM" id="SSF52540">
    <property type="entry name" value="P-loop containing nucleoside triphosphate hydrolases"/>
    <property type="match status" value="1"/>
</dbReference>
<protein>
    <submittedName>
        <fullName evidence="3">NB-ARC domain-containing protein</fullName>
    </submittedName>
</protein>
<evidence type="ECO:0000313" key="3">
    <source>
        <dbReference type="EMBL" id="KAF7373146.1"/>
    </source>
</evidence>
<dbReference type="CDD" id="cd21037">
    <property type="entry name" value="MLKL_NTD"/>
    <property type="match status" value="1"/>
</dbReference>
<dbReference type="Pfam" id="PF20703">
    <property type="entry name" value="nSTAND1"/>
    <property type="match status" value="1"/>
</dbReference>
<dbReference type="PANTHER" id="PTHR47691:SF3">
    <property type="entry name" value="HTH-TYPE TRANSCRIPTIONAL REGULATOR RV0890C-RELATED"/>
    <property type="match status" value="1"/>
</dbReference>
<dbReference type="Proteomes" id="UP000623467">
    <property type="component" value="Unassembled WGS sequence"/>
</dbReference>
<dbReference type="Gene3D" id="1.25.40.10">
    <property type="entry name" value="Tetratricopeptide repeat domain"/>
    <property type="match status" value="2"/>
</dbReference>
<sequence length="1060" mass="117431">MSPSSTAPVDKILEYTGTVATTLQDVASEIPFVSRVCGLALTILPIVQNTRFQRERCLRIFEDIHHILCILIRLFSQSVDIESVEMISLIAQFAVTLQKMESCLRVQQEMGTLRRLFKQSELILQLDICEKESKTALESFKIQQGVLLTSAVLELNANSEKRQQELLELIAAENGSLDSISSIGRNSLNTSSGSFSLLPASPKIFHGRDSELEDVVNSLLASPARVAILGPGGMGKTTLAVAALHSPRIMARYPIRHFIPCDSAYTKESLVATVASHLGLKAAHGTMRHVIHHLSTSPPCLVILDNFEAPWEPVEGRAKVEEFLSLLTDIPQMALLITMRGAERPSKVQWTRPFLRPLMPLPQDAAHQTIIEIVEDIPSDQEISKLLELTDNIPLAVQLVATVADSEGCQATLERWEHEKTSLLSAGCDRRSNLEASIMLSLSSPRMSSMPHAVDLLSLMSLLSDGISDLDLAQSKPSIPEILTSYIDHAGRLKVLNPIRDYFHKTRPPASSLVRPIRKHLVELLQIRKTFMLSRSQSVGNLTPRLVSNLGNLHNVLLHGLDSDDTDLRETVQGILLLSRLNNIMTRGPTPLMLRLPEILARMGDHGLHGWFIIEAFESEIFAAIPSAEKSLDEAIEHFHAIQDVETHLYLAVGEYYFDRTGDMKKARNLFNKALALASQCQSDLMHIQGLIALTTIEWSSGNYSEGLRLAREIHRLSVTAGYLWGEIDGIRWQAMCYNGLGHFKDSIELSNSAMAIVISAGLQGGQAEMVVMNTKALAYQLKSEYAEARRLHEAILDKTSATLSPAVYAATLNNITNIDIITGADSAVVSQRLDAATSMYEDLQYPRGIMFCDFFRAELMLREGDLTSAHHEYIRLVGNPKDSNSDITSFCLVKLADPNNSMEGYAHWAVVFLAHTMVSETCNILEINQALRCLGDVFASQGDDDVALSLLTVALEAFTQMDVHESRAECMRTIGDVHLRRGELSNASALWKDSRNLFERSSHSKAVAEIDARLAELVKNHEESLQQLKHLAPPHAMPVESLYSTQPKKENPQIKTVSI</sequence>
<keyword evidence="4" id="KW-1185">Reference proteome</keyword>
<feature type="region of interest" description="Disordered" evidence="1">
    <location>
        <begin position="1041"/>
        <end position="1060"/>
    </location>
</feature>